<dbReference type="PANTHER" id="PTHR31284">
    <property type="entry name" value="ACID PHOSPHATASE-LIKE PROTEIN"/>
    <property type="match status" value="1"/>
</dbReference>
<dbReference type="InterPro" id="IPR005519">
    <property type="entry name" value="Acid_phosphat_B-like"/>
</dbReference>
<evidence type="ECO:0008006" key="5">
    <source>
        <dbReference type="Google" id="ProtNLM"/>
    </source>
</evidence>
<dbReference type="KEGG" id="ppp:112293057"/>
<dbReference type="OMA" id="FVLRLYM"/>
<dbReference type="Gene3D" id="3.40.50.1000">
    <property type="entry name" value="HAD superfamily/HAD-like"/>
    <property type="match status" value="1"/>
</dbReference>
<dbReference type="Proteomes" id="UP000006727">
    <property type="component" value="Chromosome 16"/>
</dbReference>
<evidence type="ECO:0000256" key="1">
    <source>
        <dbReference type="SAM" id="Phobius"/>
    </source>
</evidence>
<reference evidence="2 4" key="2">
    <citation type="journal article" date="2018" name="Plant J.">
        <title>The Physcomitrella patens chromosome-scale assembly reveals moss genome structure and evolution.</title>
        <authorList>
            <person name="Lang D."/>
            <person name="Ullrich K.K."/>
            <person name="Murat F."/>
            <person name="Fuchs J."/>
            <person name="Jenkins J."/>
            <person name="Haas F.B."/>
            <person name="Piednoel M."/>
            <person name="Gundlach H."/>
            <person name="Van Bel M."/>
            <person name="Meyberg R."/>
            <person name="Vives C."/>
            <person name="Morata J."/>
            <person name="Symeonidi A."/>
            <person name="Hiss M."/>
            <person name="Muchero W."/>
            <person name="Kamisugi Y."/>
            <person name="Saleh O."/>
            <person name="Blanc G."/>
            <person name="Decker E.L."/>
            <person name="van Gessel N."/>
            <person name="Grimwood J."/>
            <person name="Hayes R.D."/>
            <person name="Graham S.W."/>
            <person name="Gunter L.E."/>
            <person name="McDaniel S.F."/>
            <person name="Hoernstein S.N.W."/>
            <person name="Larsson A."/>
            <person name="Li F.W."/>
            <person name="Perroud P.F."/>
            <person name="Phillips J."/>
            <person name="Ranjan P."/>
            <person name="Rokshar D.S."/>
            <person name="Rothfels C.J."/>
            <person name="Schneider L."/>
            <person name="Shu S."/>
            <person name="Stevenson D.W."/>
            <person name="Thummler F."/>
            <person name="Tillich M."/>
            <person name="Villarreal Aguilar J.C."/>
            <person name="Widiez T."/>
            <person name="Wong G.K."/>
            <person name="Wymore A."/>
            <person name="Zhang Y."/>
            <person name="Zimmer A.D."/>
            <person name="Quatrano R.S."/>
            <person name="Mayer K.F.X."/>
            <person name="Goodstein D."/>
            <person name="Casacuberta J.M."/>
            <person name="Vandepoele K."/>
            <person name="Reski R."/>
            <person name="Cuming A.C."/>
            <person name="Tuskan G.A."/>
            <person name="Maumus F."/>
            <person name="Salse J."/>
            <person name="Schmutz J."/>
            <person name="Rensing S.A."/>
        </authorList>
    </citation>
    <scope>NUCLEOTIDE SEQUENCE [LARGE SCALE GENOMIC DNA]</scope>
    <source>
        <strain evidence="3 4">cv. Gransden 2004</strain>
    </source>
</reference>
<protein>
    <recommendedName>
        <fullName evidence="5">Acid phosphatase</fullName>
    </recommendedName>
</protein>
<dbReference type="Gramene" id="Pp3c16_1470V3.1">
    <property type="protein sequence ID" value="Pp3c16_1470V3.1"/>
    <property type="gene ID" value="Pp3c16_1470"/>
</dbReference>
<proteinExistence type="predicted"/>
<evidence type="ECO:0000313" key="4">
    <source>
        <dbReference type="Proteomes" id="UP000006727"/>
    </source>
</evidence>
<dbReference type="PaxDb" id="3218-PP1S144_140V6.1"/>
<gene>
    <name evidence="3" type="primary">LOC112293057</name>
    <name evidence="2" type="ORF">PHYPA_020318</name>
</gene>
<dbReference type="EnsemblPlants" id="Pp3c16_1470V3.1">
    <property type="protein sequence ID" value="Pp3c16_1470V3.1"/>
    <property type="gene ID" value="Pp3c16_1470"/>
</dbReference>
<evidence type="ECO:0000313" key="3">
    <source>
        <dbReference type="EnsemblPlants" id="Pp3c16_1470V3.1"/>
    </source>
</evidence>
<reference evidence="2 4" key="1">
    <citation type="journal article" date="2008" name="Science">
        <title>The Physcomitrella genome reveals evolutionary insights into the conquest of land by plants.</title>
        <authorList>
            <person name="Rensing S."/>
            <person name="Lang D."/>
            <person name="Zimmer A."/>
            <person name="Terry A."/>
            <person name="Salamov A."/>
            <person name="Shapiro H."/>
            <person name="Nishiyama T."/>
            <person name="Perroud P.-F."/>
            <person name="Lindquist E."/>
            <person name="Kamisugi Y."/>
            <person name="Tanahashi T."/>
            <person name="Sakakibara K."/>
            <person name="Fujita T."/>
            <person name="Oishi K."/>
            <person name="Shin-I T."/>
            <person name="Kuroki Y."/>
            <person name="Toyoda A."/>
            <person name="Suzuki Y."/>
            <person name="Hashimoto A."/>
            <person name="Yamaguchi K."/>
            <person name="Sugano A."/>
            <person name="Kohara Y."/>
            <person name="Fujiyama A."/>
            <person name="Anterola A."/>
            <person name="Aoki S."/>
            <person name="Ashton N."/>
            <person name="Barbazuk W.B."/>
            <person name="Barker E."/>
            <person name="Bennetzen J."/>
            <person name="Bezanilla M."/>
            <person name="Blankenship R."/>
            <person name="Cho S.H."/>
            <person name="Dutcher S."/>
            <person name="Estelle M."/>
            <person name="Fawcett J.A."/>
            <person name="Gundlach H."/>
            <person name="Hanada K."/>
            <person name="Heyl A."/>
            <person name="Hicks K.A."/>
            <person name="Hugh J."/>
            <person name="Lohr M."/>
            <person name="Mayer K."/>
            <person name="Melkozernov A."/>
            <person name="Murata T."/>
            <person name="Nelson D."/>
            <person name="Pils B."/>
            <person name="Prigge M."/>
            <person name="Reiss B."/>
            <person name="Renner T."/>
            <person name="Rombauts S."/>
            <person name="Rushton P."/>
            <person name="Sanderfoot A."/>
            <person name="Schween G."/>
            <person name="Shiu S.-H."/>
            <person name="Stueber K."/>
            <person name="Theodoulou F.L."/>
            <person name="Tu H."/>
            <person name="Van de Peer Y."/>
            <person name="Verrier P.J."/>
            <person name="Waters E."/>
            <person name="Wood A."/>
            <person name="Yang L."/>
            <person name="Cove D."/>
            <person name="Cuming A."/>
            <person name="Hasebe M."/>
            <person name="Lucas S."/>
            <person name="Mishler D.B."/>
            <person name="Reski R."/>
            <person name="Grigoriev I."/>
            <person name="Quatrano R.S."/>
            <person name="Boore J.L."/>
        </authorList>
    </citation>
    <scope>NUCLEOTIDE SEQUENCE [LARGE SCALE GENOMIC DNA]</scope>
    <source>
        <strain evidence="3 4">cv. Gransden 2004</strain>
    </source>
</reference>
<dbReference type="OrthoDB" id="59415at2759"/>
<keyword evidence="1" id="KW-0472">Membrane</keyword>
<dbReference type="EnsemblPlants" id="Pp3c16_1470V3.2">
    <property type="protein sequence ID" value="Pp3c16_1470V3.2"/>
    <property type="gene ID" value="Pp3c16_1470"/>
</dbReference>
<sequence>MAEVEASLLVSLEKENGENEKLGSTTVSRLLSQGLDAENDLVRRESFNFLFGSLRQSTDSLLGSRLGSELFGSRYGFGNTYVLIDDMGIYFSSHAVTFVILALAVVGIVLFTLMVTLSTTLGQCQGKSIVILKPDVCASFARNAEVNNLQNWTLPQDCVTFSALYFDSGQYHADCAHAIDAARTYLASVVVESDGQDMVVLELDDTMLSSISLYTQHHFKALPFKLETWNNHVSLTVMPPLGPMASLYRELKVLNWSLAIISERFEAQRNDTVKNLSNAGYEGYTLILRSEPGPLAEYKTKASLELESKGFRIGAVIGDQWSDDLRGQTLGKRVFKLPNVKNYS</sequence>
<evidence type="ECO:0000313" key="2">
    <source>
        <dbReference type="EMBL" id="PNR37211.1"/>
    </source>
</evidence>
<dbReference type="EMBL" id="ABEU02000016">
    <property type="protein sequence ID" value="PNR37211.1"/>
    <property type="molecule type" value="Genomic_DNA"/>
</dbReference>
<reference evidence="3" key="3">
    <citation type="submission" date="2020-12" db="UniProtKB">
        <authorList>
            <consortium name="EnsemblPlants"/>
        </authorList>
    </citation>
    <scope>IDENTIFICATION</scope>
</reference>
<keyword evidence="1" id="KW-0812">Transmembrane</keyword>
<keyword evidence="4" id="KW-1185">Reference proteome</keyword>
<dbReference type="PANTHER" id="PTHR31284:SF10">
    <property type="entry name" value="ACID PHOSPHATASE-LIKE PROTEIN"/>
    <property type="match status" value="1"/>
</dbReference>
<feature type="transmembrane region" description="Helical" evidence="1">
    <location>
        <begin position="95"/>
        <end position="117"/>
    </location>
</feature>
<dbReference type="GeneID" id="112293057"/>
<dbReference type="Pfam" id="PF03767">
    <property type="entry name" value="Acid_phosphat_B"/>
    <property type="match status" value="1"/>
</dbReference>
<dbReference type="AlphaFoldDB" id="A0A2K1J6R1"/>
<organism evidence="2">
    <name type="scientific">Physcomitrium patens</name>
    <name type="common">Spreading-leaved earth moss</name>
    <name type="synonym">Physcomitrella patens</name>
    <dbReference type="NCBI Taxonomy" id="3218"/>
    <lineage>
        <taxon>Eukaryota</taxon>
        <taxon>Viridiplantae</taxon>
        <taxon>Streptophyta</taxon>
        <taxon>Embryophyta</taxon>
        <taxon>Bryophyta</taxon>
        <taxon>Bryophytina</taxon>
        <taxon>Bryopsida</taxon>
        <taxon>Funariidae</taxon>
        <taxon>Funariales</taxon>
        <taxon>Funariaceae</taxon>
        <taxon>Physcomitrium</taxon>
    </lineage>
</organism>
<dbReference type="RefSeq" id="XP_024397870.1">
    <property type="nucleotide sequence ID" value="XM_024542102.2"/>
</dbReference>
<dbReference type="Gramene" id="Pp3c16_1470V3.2">
    <property type="protein sequence ID" value="Pp3c16_1470V3.2"/>
    <property type="gene ID" value="Pp3c16_1470"/>
</dbReference>
<accession>A0A2K1J6R1</accession>
<name>A0A2K1J6R1_PHYPA</name>
<dbReference type="InterPro" id="IPR023214">
    <property type="entry name" value="HAD_sf"/>
</dbReference>
<keyword evidence="1" id="KW-1133">Transmembrane helix</keyword>